<feature type="domain" description="Smr" evidence="2">
    <location>
        <begin position="571"/>
        <end position="644"/>
    </location>
</feature>
<comment type="caution">
    <text evidence="3">The sequence shown here is derived from an EMBL/GenBank/DDBJ whole genome shotgun (WGS) entry which is preliminary data.</text>
</comment>
<dbReference type="SMART" id="SM00463">
    <property type="entry name" value="SMR"/>
    <property type="match status" value="1"/>
</dbReference>
<dbReference type="InterPro" id="IPR002625">
    <property type="entry name" value="Smr_dom"/>
</dbReference>
<dbReference type="InterPro" id="IPR036063">
    <property type="entry name" value="Smr_dom_sf"/>
</dbReference>
<dbReference type="Pfam" id="PF01713">
    <property type="entry name" value="Smr"/>
    <property type="match status" value="1"/>
</dbReference>
<evidence type="ECO:0000313" key="3">
    <source>
        <dbReference type="EMBL" id="TFY72467.1"/>
    </source>
</evidence>
<dbReference type="PANTHER" id="PTHR46535">
    <property type="entry name" value="NEDD4-BINDING PROTEIN 2"/>
    <property type="match status" value="1"/>
</dbReference>
<dbReference type="OrthoDB" id="3231855at2759"/>
<evidence type="ECO:0000256" key="1">
    <source>
        <dbReference type="SAM" id="MobiDB-lite"/>
    </source>
</evidence>
<evidence type="ECO:0000313" key="4">
    <source>
        <dbReference type="Proteomes" id="UP000298327"/>
    </source>
</evidence>
<dbReference type="PANTHER" id="PTHR46535:SF1">
    <property type="entry name" value="NEDD4-BINDING PROTEIN 2"/>
    <property type="match status" value="1"/>
</dbReference>
<protein>
    <recommendedName>
        <fullName evidence="2">Smr domain-containing protein</fullName>
    </recommendedName>
</protein>
<dbReference type="AlphaFoldDB" id="A0A4Y9ZEQ7"/>
<organism evidence="3 4">
    <name type="scientific">Dentipellis fragilis</name>
    <dbReference type="NCBI Taxonomy" id="205917"/>
    <lineage>
        <taxon>Eukaryota</taxon>
        <taxon>Fungi</taxon>
        <taxon>Dikarya</taxon>
        <taxon>Basidiomycota</taxon>
        <taxon>Agaricomycotina</taxon>
        <taxon>Agaricomycetes</taxon>
        <taxon>Russulales</taxon>
        <taxon>Hericiaceae</taxon>
        <taxon>Dentipellis</taxon>
    </lineage>
</organism>
<feature type="compositionally biased region" description="Pro residues" evidence="1">
    <location>
        <begin position="378"/>
        <end position="391"/>
    </location>
</feature>
<dbReference type="SUPFAM" id="SSF160443">
    <property type="entry name" value="SMR domain-like"/>
    <property type="match status" value="1"/>
</dbReference>
<name>A0A4Y9ZEQ7_9AGAM</name>
<dbReference type="Proteomes" id="UP000298327">
    <property type="component" value="Unassembled WGS sequence"/>
</dbReference>
<dbReference type="InterPro" id="IPR052772">
    <property type="entry name" value="Endo/PolyKinase_Domain-Protein"/>
</dbReference>
<feature type="region of interest" description="Disordered" evidence="1">
    <location>
        <begin position="97"/>
        <end position="117"/>
    </location>
</feature>
<sequence length="649" mass="69876">MAAQAKLAFHESLQREFCPPLDTTLLAALIRDIELENDPPTAQQVDELRFTLKLLAAQADQQAEEDEQSLNAAFADVHIIDESAFSSSGLGELTSSVATSTSATTSPTTGSPKSDSSSVASFSSPLGFLQAAFPHVPSHRLKRALDDVGYSSESSDDVDIVAVIEGLLTKEYLRDLEERGIDALEDEQPVHAPTAGSAKQTEWAVAEGKKTKKKVKGKTIALNDVRQQHHVRPNASRNNGESRAPLPDLWTQVSSLSSHLSTLLPSYSSSFFQSFFHSPEYTTPAAAVRSALLSITGPAYQDLSVDDTALLFNLHDLLRLSPSFDELDAEARDRILSDATLCLQASKSQPNEAFDIVWLLRDLDADSAGEWEIGPYHAPAPRPTIARPPPSKYMQRLPSHPPSARANPVPRKAGRKEPSPERALAPPRNAWNTVPTKKQPAGPHPLADSIPAYNPLNGVSKKAKAKAQALGDVGNMRAGARESNILVGIGAKDVQKQQRTMEELRKKRADAILSAGRAWQKGNTKNHGGEVAMFYAEQARELQEQARKAAMSAARSRVEAKKVTTAFGTTIDLHGTVISEAIAIVKEVLAECGASPAQPLKIITGRGSHSVGGVGVLAPAVKSTLIEDGWNVSIFDAGIVVRGRQNRRA</sequence>
<keyword evidence="4" id="KW-1185">Reference proteome</keyword>
<gene>
    <name evidence="3" type="ORF">EVG20_g560</name>
</gene>
<dbReference type="Gene3D" id="3.30.1370.110">
    <property type="match status" value="1"/>
</dbReference>
<evidence type="ECO:0000259" key="2">
    <source>
        <dbReference type="PROSITE" id="PS50828"/>
    </source>
</evidence>
<dbReference type="GO" id="GO:0004519">
    <property type="term" value="F:endonuclease activity"/>
    <property type="evidence" value="ECO:0007669"/>
    <property type="project" value="TreeGrafter"/>
</dbReference>
<accession>A0A4Y9ZEQ7</accession>
<dbReference type="EMBL" id="SEOQ01000014">
    <property type="protein sequence ID" value="TFY72467.1"/>
    <property type="molecule type" value="Genomic_DNA"/>
</dbReference>
<dbReference type="STRING" id="205917.A0A4Y9ZEQ7"/>
<feature type="region of interest" description="Disordered" evidence="1">
    <location>
        <begin position="191"/>
        <end position="212"/>
    </location>
</feature>
<dbReference type="GO" id="GO:0005634">
    <property type="term" value="C:nucleus"/>
    <property type="evidence" value="ECO:0007669"/>
    <property type="project" value="TreeGrafter"/>
</dbReference>
<proteinExistence type="predicted"/>
<dbReference type="PROSITE" id="PS50828">
    <property type="entry name" value="SMR"/>
    <property type="match status" value="1"/>
</dbReference>
<feature type="region of interest" description="Disordered" evidence="1">
    <location>
        <begin position="374"/>
        <end position="443"/>
    </location>
</feature>
<reference evidence="3 4" key="1">
    <citation type="submission" date="2019-02" db="EMBL/GenBank/DDBJ databases">
        <title>Genome sequencing of the rare red list fungi Dentipellis fragilis.</title>
        <authorList>
            <person name="Buettner E."/>
            <person name="Kellner H."/>
        </authorList>
    </citation>
    <scope>NUCLEOTIDE SEQUENCE [LARGE SCALE GENOMIC DNA]</scope>
    <source>
        <strain evidence="3 4">DSM 105465</strain>
    </source>
</reference>